<evidence type="ECO:0008006" key="4">
    <source>
        <dbReference type="Google" id="ProtNLM"/>
    </source>
</evidence>
<dbReference type="EMBL" id="JBHSGU010000002">
    <property type="protein sequence ID" value="MFC4699252.1"/>
    <property type="molecule type" value="Genomic_DNA"/>
</dbReference>
<feature type="signal peptide" evidence="1">
    <location>
        <begin position="1"/>
        <end position="18"/>
    </location>
</feature>
<evidence type="ECO:0000313" key="3">
    <source>
        <dbReference type="Proteomes" id="UP001595897"/>
    </source>
</evidence>
<name>A0ABV9LRZ8_9ALTE</name>
<gene>
    <name evidence="2" type="ORF">ACFO4O_03655</name>
</gene>
<dbReference type="PROSITE" id="PS51257">
    <property type="entry name" value="PROKAR_LIPOPROTEIN"/>
    <property type="match status" value="1"/>
</dbReference>
<reference evidence="3" key="1">
    <citation type="journal article" date="2019" name="Int. J. Syst. Evol. Microbiol.">
        <title>The Global Catalogue of Microorganisms (GCM) 10K type strain sequencing project: providing services to taxonomists for standard genome sequencing and annotation.</title>
        <authorList>
            <consortium name="The Broad Institute Genomics Platform"/>
            <consortium name="The Broad Institute Genome Sequencing Center for Infectious Disease"/>
            <person name="Wu L."/>
            <person name="Ma J."/>
        </authorList>
    </citation>
    <scope>NUCLEOTIDE SEQUENCE [LARGE SCALE GENOMIC DNA]</scope>
    <source>
        <strain evidence="3">KACC 12507</strain>
    </source>
</reference>
<evidence type="ECO:0000256" key="1">
    <source>
        <dbReference type="SAM" id="SignalP"/>
    </source>
</evidence>
<keyword evidence="1" id="KW-0732">Signal</keyword>
<keyword evidence="3" id="KW-1185">Reference proteome</keyword>
<sequence length="150" mass="16909">MRYVLVSLLSALFLTACSGDNKEEISAGRYGMMSTDTPQYTAIVFMRAIYNEPTLDKALTMSTERFARIMQNHHTNKNVQRHLLNLRLDTMQVDPVSGGTLILSDKQKEADIEVKIVGQYDGDQIVDLKTISMVRKGGKWLIEDITNTIP</sequence>
<protein>
    <recommendedName>
        <fullName evidence="4">Lipoprotein</fullName>
    </recommendedName>
</protein>
<comment type="caution">
    <text evidence="2">The sequence shown here is derived from an EMBL/GenBank/DDBJ whole genome shotgun (WGS) entry which is preliminary data.</text>
</comment>
<dbReference type="RefSeq" id="WP_382406005.1">
    <property type="nucleotide sequence ID" value="NZ_JBHSGU010000002.1"/>
</dbReference>
<dbReference type="Proteomes" id="UP001595897">
    <property type="component" value="Unassembled WGS sequence"/>
</dbReference>
<feature type="chain" id="PRO_5047342734" description="Lipoprotein" evidence="1">
    <location>
        <begin position="19"/>
        <end position="150"/>
    </location>
</feature>
<proteinExistence type="predicted"/>
<evidence type="ECO:0000313" key="2">
    <source>
        <dbReference type="EMBL" id="MFC4699252.1"/>
    </source>
</evidence>
<accession>A0ABV9LRZ8</accession>
<organism evidence="2 3">
    <name type="scientific">Glaciecola siphonariae</name>
    <dbReference type="NCBI Taxonomy" id="521012"/>
    <lineage>
        <taxon>Bacteria</taxon>
        <taxon>Pseudomonadati</taxon>
        <taxon>Pseudomonadota</taxon>
        <taxon>Gammaproteobacteria</taxon>
        <taxon>Alteromonadales</taxon>
        <taxon>Alteromonadaceae</taxon>
        <taxon>Glaciecola</taxon>
    </lineage>
</organism>